<dbReference type="Gene3D" id="3.40.50.150">
    <property type="entry name" value="Vaccinia Virus protein VP39"/>
    <property type="match status" value="1"/>
</dbReference>
<dbReference type="InterPro" id="IPR050508">
    <property type="entry name" value="Methyltransf_Superfamily"/>
</dbReference>
<keyword evidence="5" id="KW-1185">Reference proteome</keyword>
<reference evidence="2 5" key="2">
    <citation type="submission" date="2020-07" db="EMBL/GenBank/DDBJ databases">
        <title>Sequencing the genomes of 1000 actinobacteria strains.</title>
        <authorList>
            <person name="Klenk H.-P."/>
        </authorList>
    </citation>
    <scope>NUCLEOTIDE SEQUENCE [LARGE SCALE GENOMIC DNA]</scope>
    <source>
        <strain evidence="2 5">DSM 45117</strain>
    </source>
</reference>
<dbReference type="Proteomes" id="UP000533017">
    <property type="component" value="Unassembled WGS sequence"/>
</dbReference>
<reference evidence="3 4" key="1">
    <citation type="submission" date="2016-10" db="EMBL/GenBank/DDBJ databases">
        <authorList>
            <person name="de Groot N.N."/>
        </authorList>
    </citation>
    <scope>NUCLEOTIDE SEQUENCE [LARGE SCALE GENOMIC DNA]</scope>
    <source>
        <strain evidence="3 4">CPCC 202808</strain>
    </source>
</reference>
<evidence type="ECO:0000313" key="2">
    <source>
        <dbReference type="EMBL" id="NYH84390.1"/>
    </source>
</evidence>
<dbReference type="STRING" id="504797.SAMN05421678_101159"/>
<accession>A0A1I2KG47</accession>
<dbReference type="EMBL" id="FOOI01000001">
    <property type="protein sequence ID" value="SFF63916.1"/>
    <property type="molecule type" value="Genomic_DNA"/>
</dbReference>
<evidence type="ECO:0000313" key="4">
    <source>
        <dbReference type="Proteomes" id="UP000199052"/>
    </source>
</evidence>
<protein>
    <submittedName>
        <fullName evidence="3">Methyltransferase domain-containing protein</fullName>
    </submittedName>
    <submittedName>
        <fullName evidence="2">SAM-dependent methyltransferase</fullName>
    </submittedName>
</protein>
<organism evidence="3 4">
    <name type="scientific">Actinopolymorpha cephalotaxi</name>
    <dbReference type="NCBI Taxonomy" id="504797"/>
    <lineage>
        <taxon>Bacteria</taxon>
        <taxon>Bacillati</taxon>
        <taxon>Actinomycetota</taxon>
        <taxon>Actinomycetes</taxon>
        <taxon>Propionibacteriales</taxon>
        <taxon>Actinopolymorphaceae</taxon>
        <taxon>Actinopolymorpha</taxon>
    </lineage>
</organism>
<dbReference type="InterPro" id="IPR025714">
    <property type="entry name" value="Methyltranfer_dom"/>
</dbReference>
<evidence type="ECO:0000259" key="1">
    <source>
        <dbReference type="Pfam" id="PF13847"/>
    </source>
</evidence>
<dbReference type="AlphaFoldDB" id="A0A1I2KG47"/>
<keyword evidence="3" id="KW-0489">Methyltransferase</keyword>
<evidence type="ECO:0000313" key="5">
    <source>
        <dbReference type="Proteomes" id="UP000533017"/>
    </source>
</evidence>
<dbReference type="CDD" id="cd02440">
    <property type="entry name" value="AdoMet_MTases"/>
    <property type="match status" value="1"/>
</dbReference>
<proteinExistence type="predicted"/>
<dbReference type="Pfam" id="PF13847">
    <property type="entry name" value="Methyltransf_31"/>
    <property type="match status" value="1"/>
</dbReference>
<feature type="domain" description="Methyltransferase" evidence="1">
    <location>
        <begin position="67"/>
        <end position="143"/>
    </location>
</feature>
<dbReference type="GO" id="GO:0008168">
    <property type="term" value="F:methyltransferase activity"/>
    <property type="evidence" value="ECO:0007669"/>
    <property type="project" value="UniProtKB-KW"/>
</dbReference>
<dbReference type="PANTHER" id="PTHR42912">
    <property type="entry name" value="METHYLTRANSFERASE"/>
    <property type="match status" value="1"/>
</dbReference>
<sequence>MTARPGAASSPPARPAGFLAGYPADLAEWERDDRPAAHGFTHPWRSRVGAGNGETFFDALVHAHLRPDATVLDVGCGHGAYSCRLASAARRVVGVDRDPGVVALARELAAERGIANAEFRTLAAEPDAELDLPEDPVDLFVCRRGPVLERWLPWALRLARPGAVALGIHPTGAAGAVPPWNSRLPEPLRIGQVFDYATVRSWVTRALDPASGDGTNPAASRAALTGCWWLDVAETFDDPEQLYRKLVSNSGVSYADVKESLTALLADQGGSVELRHCRLVWQVVFGSR</sequence>
<dbReference type="GO" id="GO:0032259">
    <property type="term" value="P:methylation"/>
    <property type="evidence" value="ECO:0007669"/>
    <property type="project" value="UniProtKB-KW"/>
</dbReference>
<dbReference type="Proteomes" id="UP000199052">
    <property type="component" value="Unassembled WGS sequence"/>
</dbReference>
<dbReference type="InterPro" id="IPR029063">
    <property type="entry name" value="SAM-dependent_MTases_sf"/>
</dbReference>
<dbReference type="EMBL" id="JACBZA010000001">
    <property type="protein sequence ID" value="NYH84390.1"/>
    <property type="molecule type" value="Genomic_DNA"/>
</dbReference>
<name>A0A1I2KG47_9ACTN</name>
<dbReference type="SUPFAM" id="SSF53335">
    <property type="entry name" value="S-adenosyl-L-methionine-dependent methyltransferases"/>
    <property type="match status" value="1"/>
</dbReference>
<gene>
    <name evidence="2" type="ORF">FHR37_003241</name>
    <name evidence="3" type="ORF">SAMN05421678_101159</name>
</gene>
<dbReference type="RefSeq" id="WP_202817857.1">
    <property type="nucleotide sequence ID" value="NZ_FOOI01000001.1"/>
</dbReference>
<keyword evidence="3" id="KW-0808">Transferase</keyword>
<evidence type="ECO:0000313" key="3">
    <source>
        <dbReference type="EMBL" id="SFF63916.1"/>
    </source>
</evidence>